<protein>
    <submittedName>
        <fullName evidence="3">Uncharacterized protein</fullName>
    </submittedName>
</protein>
<feature type="transmembrane region" description="Helical" evidence="2">
    <location>
        <begin position="51"/>
        <end position="72"/>
    </location>
</feature>
<keyword evidence="2" id="KW-1133">Transmembrane helix</keyword>
<evidence type="ECO:0000313" key="4">
    <source>
        <dbReference type="Proteomes" id="UP000435837"/>
    </source>
</evidence>
<comment type="caution">
    <text evidence="3">The sequence shown here is derived from an EMBL/GenBank/DDBJ whole genome shotgun (WGS) entry which is preliminary data.</text>
</comment>
<name>A0A640SG84_9ACTN</name>
<evidence type="ECO:0000313" key="3">
    <source>
        <dbReference type="EMBL" id="GFE09884.1"/>
    </source>
</evidence>
<feature type="compositionally biased region" description="Basic and acidic residues" evidence="1">
    <location>
        <begin position="10"/>
        <end position="27"/>
    </location>
</feature>
<accession>A0A640SG84</accession>
<dbReference type="EMBL" id="BLIN01000005">
    <property type="protein sequence ID" value="GFE09884.1"/>
    <property type="molecule type" value="Genomic_DNA"/>
</dbReference>
<organism evidence="3 4">
    <name type="scientific">Streptomyces caniferus</name>
    <dbReference type="NCBI Taxonomy" id="285557"/>
    <lineage>
        <taxon>Bacteria</taxon>
        <taxon>Bacillati</taxon>
        <taxon>Actinomycetota</taxon>
        <taxon>Actinomycetes</taxon>
        <taxon>Kitasatosporales</taxon>
        <taxon>Streptomycetaceae</taxon>
        <taxon>Streptomyces</taxon>
    </lineage>
</organism>
<evidence type="ECO:0000256" key="1">
    <source>
        <dbReference type="SAM" id="MobiDB-lite"/>
    </source>
</evidence>
<dbReference type="AlphaFoldDB" id="A0A640SG84"/>
<reference evidence="3 4" key="1">
    <citation type="submission" date="2019-12" db="EMBL/GenBank/DDBJ databases">
        <title>Whole genome shotgun sequence of Streptomyces caniferus NBRC 15389.</title>
        <authorList>
            <person name="Ichikawa N."/>
            <person name="Kimura A."/>
            <person name="Kitahashi Y."/>
            <person name="Komaki H."/>
            <person name="Tamura T."/>
        </authorList>
    </citation>
    <scope>NUCLEOTIDE SEQUENCE [LARGE SCALE GENOMIC DNA]</scope>
    <source>
        <strain evidence="3 4">NBRC 15389</strain>
    </source>
</reference>
<sequence>MLGRTLAIAPKDRTGPHITARPDPRERTVMPYPSVLLAAAQETARDGGPGWILRAVIIVGFVGAGLLAWFLLRGYGQD</sequence>
<evidence type="ECO:0000256" key="2">
    <source>
        <dbReference type="SAM" id="Phobius"/>
    </source>
</evidence>
<proteinExistence type="predicted"/>
<keyword evidence="2" id="KW-0812">Transmembrane</keyword>
<keyword evidence="2" id="KW-0472">Membrane</keyword>
<gene>
    <name evidence="3" type="ORF">Scani_61520</name>
</gene>
<dbReference type="Proteomes" id="UP000435837">
    <property type="component" value="Unassembled WGS sequence"/>
</dbReference>
<feature type="region of interest" description="Disordered" evidence="1">
    <location>
        <begin position="1"/>
        <end position="27"/>
    </location>
</feature>